<gene>
    <name evidence="1" type="ORF">ACFQ3L_10520</name>
</gene>
<dbReference type="SUPFAM" id="SSF89095">
    <property type="entry name" value="GatB/YqeY motif"/>
    <property type="match status" value="1"/>
</dbReference>
<proteinExistence type="predicted"/>
<dbReference type="Gene3D" id="1.10.10.410">
    <property type="match status" value="1"/>
</dbReference>
<sequence length="147" mass="16066">MAVLDQLNEQMKAAMKARDKATLSTVRMLKSALQNKQIELGHPLTEAEEQSVLTSEMKQRKESLSEFEKAGREDLVTPLKAEIKIVAAYLPAQLDEAAVAKLVDETIKETGATSKADFGKVMKTLMPKVKGQADGGLVNQLVKAKLQ</sequence>
<dbReference type="Gene3D" id="1.10.1510.10">
    <property type="entry name" value="Uncharacterised protein YqeY/AIM41 PF09424, N-terminal domain"/>
    <property type="match status" value="1"/>
</dbReference>
<dbReference type="PANTHER" id="PTHR28055">
    <property type="entry name" value="ALTERED INHERITANCE OF MITOCHONDRIA PROTEIN 41, MITOCHONDRIAL"/>
    <property type="match status" value="1"/>
</dbReference>
<dbReference type="Pfam" id="PF09424">
    <property type="entry name" value="YqeY"/>
    <property type="match status" value="1"/>
</dbReference>
<comment type="caution">
    <text evidence="1">The sequence shown here is derived from an EMBL/GenBank/DDBJ whole genome shotgun (WGS) entry which is preliminary data.</text>
</comment>
<keyword evidence="2" id="KW-1185">Reference proteome</keyword>
<name>A0ABW4BB10_9LACO</name>
<evidence type="ECO:0000313" key="1">
    <source>
        <dbReference type="EMBL" id="MFD1393999.1"/>
    </source>
</evidence>
<dbReference type="InterPro" id="IPR003789">
    <property type="entry name" value="Asn/Gln_tRNA_amidoTrase-B-like"/>
</dbReference>
<dbReference type="EMBL" id="JBHTMO010000038">
    <property type="protein sequence ID" value="MFD1393999.1"/>
    <property type="molecule type" value="Genomic_DNA"/>
</dbReference>
<dbReference type="InterPro" id="IPR023168">
    <property type="entry name" value="GatB_Yqey_C_2"/>
</dbReference>
<accession>A0ABW4BB10</accession>
<dbReference type="PANTHER" id="PTHR28055:SF1">
    <property type="entry name" value="ALTERED INHERITANCE OF MITOCHONDRIA PROTEIN 41, MITOCHONDRIAL"/>
    <property type="match status" value="1"/>
</dbReference>
<dbReference type="InterPro" id="IPR042184">
    <property type="entry name" value="YqeY/Aim41_N"/>
</dbReference>
<reference evidence="2" key="1">
    <citation type="journal article" date="2019" name="Int. J. Syst. Evol. Microbiol.">
        <title>The Global Catalogue of Microorganisms (GCM) 10K type strain sequencing project: providing services to taxonomists for standard genome sequencing and annotation.</title>
        <authorList>
            <consortium name="The Broad Institute Genomics Platform"/>
            <consortium name="The Broad Institute Genome Sequencing Center for Infectious Disease"/>
            <person name="Wu L."/>
            <person name="Ma J."/>
        </authorList>
    </citation>
    <scope>NUCLEOTIDE SEQUENCE [LARGE SCALE GENOMIC DNA]</scope>
    <source>
        <strain evidence="2">CCM 8911</strain>
    </source>
</reference>
<dbReference type="InterPro" id="IPR019004">
    <property type="entry name" value="YqeY/Aim41"/>
</dbReference>
<dbReference type="RefSeq" id="WP_125585038.1">
    <property type="nucleotide sequence ID" value="NZ_JBHTMO010000038.1"/>
</dbReference>
<organism evidence="1 2">
    <name type="scientific">Lacticaseibacillus jixianensis</name>
    <dbReference type="NCBI Taxonomy" id="2486012"/>
    <lineage>
        <taxon>Bacteria</taxon>
        <taxon>Bacillati</taxon>
        <taxon>Bacillota</taxon>
        <taxon>Bacilli</taxon>
        <taxon>Lactobacillales</taxon>
        <taxon>Lactobacillaceae</taxon>
        <taxon>Lacticaseibacillus</taxon>
    </lineage>
</organism>
<protein>
    <submittedName>
        <fullName evidence="1">GatB/YqeY domain-containing protein</fullName>
    </submittedName>
</protein>
<evidence type="ECO:0000313" key="2">
    <source>
        <dbReference type="Proteomes" id="UP001597249"/>
    </source>
</evidence>
<dbReference type="Proteomes" id="UP001597249">
    <property type="component" value="Unassembled WGS sequence"/>
</dbReference>